<dbReference type="PANTHER" id="PTHR42978">
    <property type="entry name" value="QUORUM-QUENCHING LACTONASE YTNP-RELATED-RELATED"/>
    <property type="match status" value="1"/>
</dbReference>
<dbReference type="EMBL" id="FRCS01000003">
    <property type="protein sequence ID" value="SHN15427.1"/>
    <property type="molecule type" value="Genomic_DNA"/>
</dbReference>
<evidence type="ECO:0000256" key="1">
    <source>
        <dbReference type="ARBA" id="ARBA00007749"/>
    </source>
</evidence>
<dbReference type="GO" id="GO:0046872">
    <property type="term" value="F:metal ion binding"/>
    <property type="evidence" value="ECO:0007669"/>
    <property type="project" value="UniProtKB-KW"/>
</dbReference>
<dbReference type="OrthoDB" id="5177904at2"/>
<dbReference type="CDD" id="cd07720">
    <property type="entry name" value="OPHC2-like_MBL-fold"/>
    <property type="match status" value="1"/>
</dbReference>
<dbReference type="PANTHER" id="PTHR42978:SF6">
    <property type="entry name" value="QUORUM-QUENCHING LACTONASE YTNP-RELATED"/>
    <property type="match status" value="1"/>
</dbReference>
<comment type="similarity">
    <text evidence="1">Belongs to the metallo-beta-lactamase superfamily.</text>
</comment>
<keyword evidence="4" id="KW-0862">Zinc</keyword>
<dbReference type="Pfam" id="PF00753">
    <property type="entry name" value="Lactamase_B"/>
    <property type="match status" value="1"/>
</dbReference>
<dbReference type="STRING" id="134849.SAMN05443668_103276"/>
<gene>
    <name evidence="6" type="ORF">SAMN05443668_103276</name>
</gene>
<evidence type="ECO:0000256" key="2">
    <source>
        <dbReference type="ARBA" id="ARBA00022723"/>
    </source>
</evidence>
<sequence>MRVGDVEILPLNDGWLHAPAAFFGPTADFAAHQDLLGPDGTMQLPIGAFVLRTNDTTVLIDAGVGDVHNSYFDGGRLLDRLTANGLTPGDIDRVVCTHLHADHTGWVIDERDRSPVFGNAVFSTGAADWELFVEQKAGGRAALSPHLYEGLRALADADRVELLSGDAPIAPGVSCLAAPGHTPGHFVVVISSGTARALLLGDAITCPVQLEEAEWGAIADVDPALAARTRELLWRELETEGTVGTGAHFPDLEFGRVLSGEGRRWLT</sequence>
<dbReference type="AlphaFoldDB" id="A0A1M7PET0"/>
<proteinExistence type="inferred from homology"/>
<dbReference type="InterPro" id="IPR051013">
    <property type="entry name" value="MBL_superfamily_lactonases"/>
</dbReference>
<dbReference type="RefSeq" id="WP_084740925.1">
    <property type="nucleotide sequence ID" value="NZ_FRCS01000003.1"/>
</dbReference>
<dbReference type="Proteomes" id="UP000184440">
    <property type="component" value="Unassembled WGS sequence"/>
</dbReference>
<reference evidence="6 7" key="1">
    <citation type="submission" date="2016-11" db="EMBL/GenBank/DDBJ databases">
        <authorList>
            <person name="Jaros S."/>
            <person name="Januszkiewicz K."/>
            <person name="Wedrychowicz H."/>
        </authorList>
    </citation>
    <scope>NUCLEOTIDE SEQUENCE [LARGE SCALE GENOMIC DNA]</scope>
    <source>
        <strain evidence="6 7">DSM 46144</strain>
    </source>
</reference>
<keyword evidence="2" id="KW-0479">Metal-binding</keyword>
<evidence type="ECO:0000313" key="6">
    <source>
        <dbReference type="EMBL" id="SHN15427.1"/>
    </source>
</evidence>
<organism evidence="6 7">
    <name type="scientific">Cryptosporangium aurantiacum</name>
    <dbReference type="NCBI Taxonomy" id="134849"/>
    <lineage>
        <taxon>Bacteria</taxon>
        <taxon>Bacillati</taxon>
        <taxon>Actinomycetota</taxon>
        <taxon>Actinomycetes</taxon>
        <taxon>Cryptosporangiales</taxon>
        <taxon>Cryptosporangiaceae</taxon>
        <taxon>Cryptosporangium</taxon>
    </lineage>
</organism>
<evidence type="ECO:0000256" key="4">
    <source>
        <dbReference type="ARBA" id="ARBA00022833"/>
    </source>
</evidence>
<dbReference type="GO" id="GO:0016787">
    <property type="term" value="F:hydrolase activity"/>
    <property type="evidence" value="ECO:0007669"/>
    <property type="project" value="UniProtKB-KW"/>
</dbReference>
<evidence type="ECO:0000256" key="3">
    <source>
        <dbReference type="ARBA" id="ARBA00022801"/>
    </source>
</evidence>
<name>A0A1M7PET0_9ACTN</name>
<dbReference type="InterPro" id="IPR036866">
    <property type="entry name" value="RibonucZ/Hydroxyglut_hydro"/>
</dbReference>
<keyword evidence="3" id="KW-0378">Hydrolase</keyword>
<keyword evidence="7" id="KW-1185">Reference proteome</keyword>
<dbReference type="InterPro" id="IPR001279">
    <property type="entry name" value="Metallo-B-lactamas"/>
</dbReference>
<feature type="domain" description="Metallo-beta-lactamase" evidence="5">
    <location>
        <begin position="45"/>
        <end position="230"/>
    </location>
</feature>
<dbReference type="Gene3D" id="3.60.15.10">
    <property type="entry name" value="Ribonuclease Z/Hydroxyacylglutathione hydrolase-like"/>
    <property type="match status" value="1"/>
</dbReference>
<evidence type="ECO:0000259" key="5">
    <source>
        <dbReference type="SMART" id="SM00849"/>
    </source>
</evidence>
<protein>
    <submittedName>
        <fullName evidence="6">Glyoxylase, beta-lactamase superfamily II</fullName>
    </submittedName>
</protein>
<accession>A0A1M7PET0</accession>
<dbReference type="SMART" id="SM00849">
    <property type="entry name" value="Lactamase_B"/>
    <property type="match status" value="1"/>
</dbReference>
<evidence type="ECO:0000313" key="7">
    <source>
        <dbReference type="Proteomes" id="UP000184440"/>
    </source>
</evidence>
<dbReference type="SUPFAM" id="SSF56281">
    <property type="entry name" value="Metallo-hydrolase/oxidoreductase"/>
    <property type="match status" value="1"/>
</dbReference>